<keyword evidence="1 2" id="KW-0694">RNA-binding</keyword>
<accession>A0A812V3H3</accession>
<evidence type="ECO:0000256" key="2">
    <source>
        <dbReference type="PROSITE-ProRule" id="PRU00176"/>
    </source>
</evidence>
<evidence type="ECO:0000259" key="3">
    <source>
        <dbReference type="PROSITE" id="PS50102"/>
    </source>
</evidence>
<dbReference type="GO" id="GO:0005634">
    <property type="term" value="C:nucleus"/>
    <property type="evidence" value="ECO:0007669"/>
    <property type="project" value="TreeGrafter"/>
</dbReference>
<dbReference type="InterPro" id="IPR012677">
    <property type="entry name" value="Nucleotide-bd_a/b_plait_sf"/>
</dbReference>
<dbReference type="EMBL" id="CAJNIZ010039890">
    <property type="protein sequence ID" value="CAE7596031.1"/>
    <property type="molecule type" value="Genomic_DNA"/>
</dbReference>
<name>A0A812V3H3_SYMPI</name>
<dbReference type="InterPro" id="IPR000504">
    <property type="entry name" value="RRM_dom"/>
</dbReference>
<organism evidence="4 5">
    <name type="scientific">Symbiodinium pilosum</name>
    <name type="common">Dinoflagellate</name>
    <dbReference type="NCBI Taxonomy" id="2952"/>
    <lineage>
        <taxon>Eukaryota</taxon>
        <taxon>Sar</taxon>
        <taxon>Alveolata</taxon>
        <taxon>Dinophyceae</taxon>
        <taxon>Suessiales</taxon>
        <taxon>Symbiodiniaceae</taxon>
        <taxon>Symbiodinium</taxon>
    </lineage>
</organism>
<dbReference type="InterPro" id="IPR035979">
    <property type="entry name" value="RBD_domain_sf"/>
</dbReference>
<dbReference type="GO" id="GO:0003729">
    <property type="term" value="F:mRNA binding"/>
    <property type="evidence" value="ECO:0007669"/>
    <property type="project" value="TreeGrafter"/>
</dbReference>
<dbReference type="CDD" id="cd00590">
    <property type="entry name" value="RRM_SF"/>
    <property type="match status" value="1"/>
</dbReference>
<evidence type="ECO:0000313" key="5">
    <source>
        <dbReference type="Proteomes" id="UP000649617"/>
    </source>
</evidence>
<dbReference type="AlphaFoldDB" id="A0A812V3H3"/>
<feature type="domain" description="RRM" evidence="3">
    <location>
        <begin position="23"/>
        <end position="125"/>
    </location>
</feature>
<dbReference type="Proteomes" id="UP000649617">
    <property type="component" value="Unassembled WGS sequence"/>
</dbReference>
<dbReference type="SUPFAM" id="SSF54928">
    <property type="entry name" value="RNA-binding domain, RBD"/>
    <property type="match status" value="2"/>
</dbReference>
<dbReference type="Gene3D" id="3.30.70.330">
    <property type="match status" value="2"/>
</dbReference>
<dbReference type="InterPro" id="IPR050374">
    <property type="entry name" value="RRT5_SRSF_SR"/>
</dbReference>
<evidence type="ECO:0000313" key="4">
    <source>
        <dbReference type="EMBL" id="CAE7596031.1"/>
    </source>
</evidence>
<keyword evidence="5" id="KW-1185">Reference proteome</keyword>
<proteinExistence type="predicted"/>
<comment type="caution">
    <text evidence="4">The sequence shown here is derived from an EMBL/GenBank/DDBJ whole genome shotgun (WGS) entry which is preliminary data.</text>
</comment>
<protein>
    <recommendedName>
        <fullName evidence="3">RRM domain-containing protein</fullName>
    </recommendedName>
</protein>
<dbReference type="SMART" id="SM00360">
    <property type="entry name" value="RRM"/>
    <property type="match status" value="1"/>
</dbReference>
<evidence type="ECO:0000256" key="1">
    <source>
        <dbReference type="ARBA" id="ARBA00022884"/>
    </source>
</evidence>
<feature type="non-terminal residue" evidence="4">
    <location>
        <position position="1"/>
    </location>
</feature>
<dbReference type="PROSITE" id="PS50102">
    <property type="entry name" value="RRM"/>
    <property type="match status" value="1"/>
</dbReference>
<sequence length="180" mass="19063">MDGGDFQGSTIGVDLDMLYQDGTKLLITNLPQGARAEDLKESFGVFGRIQYAGVDGGRFPPPPRATAPMGGFAGRGDGYGARRPVFGVGRGTVRFETAEMAEEAVSALDGQELRGATISARLDPSSKDGSKIFVDGLEPSVEWQDLKDFCAQVGVVAFVKVEKAAGAPMHSQPPPRTESR</sequence>
<gene>
    <name evidence="4" type="ORF">SPIL2461_LOCUS15844</name>
</gene>
<dbReference type="PANTHER" id="PTHR23003">
    <property type="entry name" value="RNA RECOGNITION MOTIF RRM DOMAIN CONTAINING PROTEIN"/>
    <property type="match status" value="1"/>
</dbReference>
<dbReference type="Pfam" id="PF00076">
    <property type="entry name" value="RRM_1"/>
    <property type="match status" value="1"/>
</dbReference>
<dbReference type="OrthoDB" id="436579at2759"/>
<reference evidence="4" key="1">
    <citation type="submission" date="2021-02" db="EMBL/GenBank/DDBJ databases">
        <authorList>
            <person name="Dougan E. K."/>
            <person name="Rhodes N."/>
            <person name="Thang M."/>
            <person name="Chan C."/>
        </authorList>
    </citation>
    <scope>NUCLEOTIDE SEQUENCE</scope>
</reference>
<dbReference type="GO" id="GO:0005737">
    <property type="term" value="C:cytoplasm"/>
    <property type="evidence" value="ECO:0007669"/>
    <property type="project" value="TreeGrafter"/>
</dbReference>